<dbReference type="Gene3D" id="1.20.1740.10">
    <property type="entry name" value="Amino acid/polyamine transporter I"/>
    <property type="match status" value="1"/>
</dbReference>
<evidence type="ECO:0000256" key="2">
    <source>
        <dbReference type="ARBA" id="ARBA00022448"/>
    </source>
</evidence>
<feature type="transmembrane region" description="Helical" evidence="6">
    <location>
        <begin position="390"/>
        <end position="411"/>
    </location>
</feature>
<protein>
    <submittedName>
        <fullName evidence="7">Choline transport protein (Amino acid permease)</fullName>
    </submittedName>
</protein>
<sequence>MEEASLSDGSQLAALGYTPELPRQLSRLSLLGMAFVILNTWSVLAATLKLSLSSGGPCVAIWGLLVVGFCNICLAASLAEFLSAYPTAGGQYHWVAVIAPKRYAAILAWATGWLTVFGWIAVAASAAVMVSHLVLGLLYSGVEHQMPSRWEELALYLCAAFVGFAGNYWFGQVLRHFNQAALIWSLLGFVAVPTFGYVFSSRPLADPAFVFTYVINKTGWPDGVAWSLGLLQAAVALNGYDAVAHMIEEIPNASFEGPRIMIGSVVLGVIVGFAFLTALLFLAGGPEGMDFIIQSPAGPLMALLEYATANRALASSLVMIPIIGGVFGTTSIMTTSSRMVFAFARDGGFSDGSVYAHVDPDLGMPLNALYLTTAITMLFGLLFLVSTTAFNAVCAASVVGLSLSYALPLAIHCLQGRQKLPPRRFELPRTIGWMANVVGIAYAIVTAVLFLLPPKLPVTGATMNYGAVALVFMLSLSALSWVLYGKERYRGPALVGYERVETDEE</sequence>
<evidence type="ECO:0000256" key="3">
    <source>
        <dbReference type="ARBA" id="ARBA00022692"/>
    </source>
</evidence>
<comment type="subcellular location">
    <subcellularLocation>
        <location evidence="1">Membrane</location>
        <topology evidence="1">Multi-pass membrane protein</topology>
    </subcellularLocation>
</comment>
<feature type="transmembrane region" description="Helical" evidence="6">
    <location>
        <begin position="366"/>
        <end position="384"/>
    </location>
</feature>
<keyword evidence="3 6" id="KW-0812">Transmembrane</keyword>
<proteinExistence type="predicted"/>
<feature type="transmembrane region" description="Helical" evidence="6">
    <location>
        <begin position="28"/>
        <end position="48"/>
    </location>
</feature>
<evidence type="ECO:0000313" key="7">
    <source>
        <dbReference type="EMBL" id="KAL3417609.1"/>
    </source>
</evidence>
<keyword evidence="2" id="KW-0813">Transport</keyword>
<feature type="transmembrane region" description="Helical" evidence="6">
    <location>
        <begin position="103"/>
        <end position="133"/>
    </location>
</feature>
<reference evidence="7 8" key="1">
    <citation type="submission" date="2024-06" db="EMBL/GenBank/DDBJ databases">
        <title>Complete genome of Phlyctema vagabunda strain 19-DSS-EL-015.</title>
        <authorList>
            <person name="Fiorenzani C."/>
        </authorList>
    </citation>
    <scope>NUCLEOTIDE SEQUENCE [LARGE SCALE GENOMIC DNA]</scope>
    <source>
        <strain evidence="7 8">19-DSS-EL-015</strain>
    </source>
</reference>
<evidence type="ECO:0000256" key="4">
    <source>
        <dbReference type="ARBA" id="ARBA00022989"/>
    </source>
</evidence>
<dbReference type="Proteomes" id="UP001629113">
    <property type="component" value="Unassembled WGS sequence"/>
</dbReference>
<feature type="transmembrane region" description="Helical" evidence="6">
    <location>
        <begin position="60"/>
        <end position="82"/>
    </location>
</feature>
<evidence type="ECO:0000256" key="5">
    <source>
        <dbReference type="ARBA" id="ARBA00023136"/>
    </source>
</evidence>
<feature type="transmembrane region" description="Helical" evidence="6">
    <location>
        <begin position="464"/>
        <end position="484"/>
    </location>
</feature>
<feature type="transmembrane region" description="Helical" evidence="6">
    <location>
        <begin position="182"/>
        <end position="200"/>
    </location>
</feature>
<dbReference type="PANTHER" id="PTHR45649">
    <property type="entry name" value="AMINO-ACID PERMEASE BAT1"/>
    <property type="match status" value="1"/>
</dbReference>
<keyword evidence="5 6" id="KW-0472">Membrane</keyword>
<name>A0ABR4P2S7_9HELO</name>
<feature type="transmembrane region" description="Helical" evidence="6">
    <location>
        <begin position="220"/>
        <end position="240"/>
    </location>
</feature>
<dbReference type="InterPro" id="IPR002293">
    <property type="entry name" value="AA/rel_permease1"/>
</dbReference>
<evidence type="ECO:0000256" key="1">
    <source>
        <dbReference type="ARBA" id="ARBA00004141"/>
    </source>
</evidence>
<dbReference type="Pfam" id="PF13520">
    <property type="entry name" value="AA_permease_2"/>
    <property type="match status" value="1"/>
</dbReference>
<dbReference type="InterPro" id="IPR004840">
    <property type="entry name" value="Amino_acid_permease_CS"/>
</dbReference>
<dbReference type="EMBL" id="JBFCZG010000010">
    <property type="protein sequence ID" value="KAL3417609.1"/>
    <property type="molecule type" value="Genomic_DNA"/>
</dbReference>
<keyword evidence="8" id="KW-1185">Reference proteome</keyword>
<gene>
    <name evidence="7" type="ORF">PVAG01_10619</name>
</gene>
<keyword evidence="4 6" id="KW-1133">Transmembrane helix</keyword>
<evidence type="ECO:0000256" key="6">
    <source>
        <dbReference type="SAM" id="Phobius"/>
    </source>
</evidence>
<dbReference type="PANTHER" id="PTHR45649:SF14">
    <property type="entry name" value="GABA PERMEASE"/>
    <property type="match status" value="1"/>
</dbReference>
<feature type="transmembrane region" description="Helical" evidence="6">
    <location>
        <begin position="312"/>
        <end position="333"/>
    </location>
</feature>
<organism evidence="7 8">
    <name type="scientific">Phlyctema vagabunda</name>
    <dbReference type="NCBI Taxonomy" id="108571"/>
    <lineage>
        <taxon>Eukaryota</taxon>
        <taxon>Fungi</taxon>
        <taxon>Dikarya</taxon>
        <taxon>Ascomycota</taxon>
        <taxon>Pezizomycotina</taxon>
        <taxon>Leotiomycetes</taxon>
        <taxon>Helotiales</taxon>
        <taxon>Dermateaceae</taxon>
        <taxon>Phlyctema</taxon>
    </lineage>
</organism>
<accession>A0ABR4P2S7</accession>
<feature type="transmembrane region" description="Helical" evidence="6">
    <location>
        <begin position="153"/>
        <end position="170"/>
    </location>
</feature>
<comment type="caution">
    <text evidence="7">The sequence shown here is derived from an EMBL/GenBank/DDBJ whole genome shotgun (WGS) entry which is preliminary data.</text>
</comment>
<dbReference type="PROSITE" id="PS00218">
    <property type="entry name" value="AMINO_ACID_PERMEASE_1"/>
    <property type="match status" value="1"/>
</dbReference>
<evidence type="ECO:0000313" key="8">
    <source>
        <dbReference type="Proteomes" id="UP001629113"/>
    </source>
</evidence>
<feature type="transmembrane region" description="Helical" evidence="6">
    <location>
        <begin position="260"/>
        <end position="283"/>
    </location>
</feature>
<feature type="transmembrane region" description="Helical" evidence="6">
    <location>
        <begin position="431"/>
        <end position="452"/>
    </location>
</feature>
<dbReference type="PIRSF" id="PIRSF006060">
    <property type="entry name" value="AA_transporter"/>
    <property type="match status" value="1"/>
</dbReference>